<name>A0AA88E1T1_FICCA</name>
<feature type="compositionally biased region" description="Basic and acidic residues" evidence="1">
    <location>
        <begin position="1"/>
        <end position="14"/>
    </location>
</feature>
<protein>
    <submittedName>
        <fullName evidence="3">Uncharacterized protein</fullName>
    </submittedName>
</protein>
<accession>A0AA88E1T1</accession>
<evidence type="ECO:0000313" key="5">
    <source>
        <dbReference type="EMBL" id="GMN66512.1"/>
    </source>
</evidence>
<evidence type="ECO:0000313" key="3">
    <source>
        <dbReference type="EMBL" id="GMN66492.1"/>
    </source>
</evidence>
<proteinExistence type="predicted"/>
<feature type="region of interest" description="Disordered" evidence="1">
    <location>
        <begin position="1"/>
        <end position="22"/>
    </location>
</feature>
<evidence type="ECO:0000313" key="2">
    <source>
        <dbReference type="EMBL" id="GMN66475.1"/>
    </source>
</evidence>
<comment type="caution">
    <text evidence="3">The sequence shown here is derived from an EMBL/GenBank/DDBJ whole genome shotgun (WGS) entry which is preliminary data.</text>
</comment>
<evidence type="ECO:0000313" key="4">
    <source>
        <dbReference type="EMBL" id="GMN66493.1"/>
    </source>
</evidence>
<keyword evidence="6" id="KW-1185">Reference proteome</keyword>
<dbReference type="EMBL" id="BTGU01000332">
    <property type="protein sequence ID" value="GMN66512.1"/>
    <property type="molecule type" value="Genomic_DNA"/>
</dbReference>
<evidence type="ECO:0000256" key="1">
    <source>
        <dbReference type="SAM" id="MobiDB-lite"/>
    </source>
</evidence>
<reference evidence="3" key="1">
    <citation type="submission" date="2023-07" db="EMBL/GenBank/DDBJ databases">
        <title>draft genome sequence of fig (Ficus carica).</title>
        <authorList>
            <person name="Takahashi T."/>
            <person name="Nishimura K."/>
        </authorList>
    </citation>
    <scope>NUCLEOTIDE SEQUENCE</scope>
</reference>
<dbReference type="EMBL" id="BTGU01000330">
    <property type="protein sequence ID" value="GMN66492.1"/>
    <property type="molecule type" value="Genomic_DNA"/>
</dbReference>
<dbReference type="EMBL" id="BTGU01000331">
    <property type="protein sequence ID" value="GMN66493.1"/>
    <property type="molecule type" value="Genomic_DNA"/>
</dbReference>
<gene>
    <name evidence="2" type="ORF">TIFTF001_035547</name>
    <name evidence="3" type="ORF">TIFTF001_035552</name>
    <name evidence="4" type="ORF">TIFTF001_035566</name>
    <name evidence="5" type="ORF">TIFTF001_035572</name>
</gene>
<dbReference type="EMBL" id="BTGU01000329">
    <property type="protein sequence ID" value="GMN66475.1"/>
    <property type="molecule type" value="Genomic_DNA"/>
</dbReference>
<sequence>MAVGDRRLGWRETPPKLQAGDDDGLGLHKFFAILRGLRRRCLGGAEEGVNDDPESPCSERDGLEGRIVGDRNCERDLLDQRILLRRGKIELEAMVAT</sequence>
<organism evidence="3 6">
    <name type="scientific">Ficus carica</name>
    <name type="common">Common fig</name>
    <dbReference type="NCBI Taxonomy" id="3494"/>
    <lineage>
        <taxon>Eukaryota</taxon>
        <taxon>Viridiplantae</taxon>
        <taxon>Streptophyta</taxon>
        <taxon>Embryophyta</taxon>
        <taxon>Tracheophyta</taxon>
        <taxon>Spermatophyta</taxon>
        <taxon>Magnoliopsida</taxon>
        <taxon>eudicotyledons</taxon>
        <taxon>Gunneridae</taxon>
        <taxon>Pentapetalae</taxon>
        <taxon>rosids</taxon>
        <taxon>fabids</taxon>
        <taxon>Rosales</taxon>
        <taxon>Moraceae</taxon>
        <taxon>Ficeae</taxon>
        <taxon>Ficus</taxon>
    </lineage>
</organism>
<evidence type="ECO:0000313" key="6">
    <source>
        <dbReference type="Proteomes" id="UP001187192"/>
    </source>
</evidence>
<dbReference type="AlphaFoldDB" id="A0AA88E1T1"/>
<dbReference type="Proteomes" id="UP001187192">
    <property type="component" value="Unassembled WGS sequence"/>
</dbReference>